<dbReference type="RefSeq" id="WP_154347872.1">
    <property type="nucleotide sequence ID" value="NZ_WKJD01000021.1"/>
</dbReference>
<evidence type="ECO:0000313" key="4">
    <source>
        <dbReference type="Proteomes" id="UP000476511"/>
    </source>
</evidence>
<dbReference type="Pfam" id="PF05065">
    <property type="entry name" value="Phage_capsid"/>
    <property type="match status" value="1"/>
</dbReference>
<dbReference type="Proteomes" id="UP000476511">
    <property type="component" value="Unassembled WGS sequence"/>
</dbReference>
<evidence type="ECO:0000259" key="2">
    <source>
        <dbReference type="Pfam" id="PF05065"/>
    </source>
</evidence>
<proteinExistence type="predicted"/>
<dbReference type="InterPro" id="IPR054612">
    <property type="entry name" value="Phage_capsid-like_C"/>
</dbReference>
<name>A0A6L5R7M5_9MICO</name>
<accession>A0A6L5R7M5</accession>
<protein>
    <submittedName>
        <fullName evidence="3">Phage major capsid protein</fullName>
    </submittedName>
</protein>
<dbReference type="AlphaFoldDB" id="A0A6L5R7M5"/>
<dbReference type="Gene3D" id="3.30.2320.10">
    <property type="entry name" value="hypothetical protein PF0899 domain"/>
    <property type="match status" value="1"/>
</dbReference>
<evidence type="ECO:0000256" key="1">
    <source>
        <dbReference type="ARBA" id="ARBA00004328"/>
    </source>
</evidence>
<comment type="subcellular location">
    <subcellularLocation>
        <location evidence="1">Virion</location>
    </subcellularLocation>
</comment>
<feature type="domain" description="Phage capsid-like C-terminal" evidence="2">
    <location>
        <begin position="135"/>
        <end position="383"/>
    </location>
</feature>
<evidence type="ECO:0000313" key="3">
    <source>
        <dbReference type="EMBL" id="MRX45327.1"/>
    </source>
</evidence>
<dbReference type="Gene3D" id="3.30.2400.10">
    <property type="entry name" value="Major capsid protein gp5"/>
    <property type="match status" value="1"/>
</dbReference>
<dbReference type="EMBL" id="WKJD01000021">
    <property type="protein sequence ID" value="MRX45327.1"/>
    <property type="molecule type" value="Genomic_DNA"/>
</dbReference>
<comment type="caution">
    <text evidence="3">The sequence shown here is derived from an EMBL/GenBank/DDBJ whole genome shotgun (WGS) entry which is preliminary data.</text>
</comment>
<dbReference type="InterPro" id="IPR024455">
    <property type="entry name" value="Phage_capsid"/>
</dbReference>
<organism evidence="3 4">
    <name type="scientific">Agromyces kandeliae</name>
    <dbReference type="NCBI Taxonomy" id="2666141"/>
    <lineage>
        <taxon>Bacteria</taxon>
        <taxon>Bacillati</taxon>
        <taxon>Actinomycetota</taxon>
        <taxon>Actinomycetes</taxon>
        <taxon>Micrococcales</taxon>
        <taxon>Microbacteriaceae</taxon>
        <taxon>Agromyces</taxon>
    </lineage>
</organism>
<dbReference type="SUPFAM" id="SSF56563">
    <property type="entry name" value="Major capsid protein gp5"/>
    <property type="match status" value="1"/>
</dbReference>
<reference evidence="3 4" key="1">
    <citation type="submission" date="2019-11" db="EMBL/GenBank/DDBJ databases">
        <title>Agromyces kandeliae sp. nov., isolated from mangrove soil.</title>
        <authorList>
            <person name="Wang R."/>
        </authorList>
    </citation>
    <scope>NUCLEOTIDE SEQUENCE [LARGE SCALE GENOMIC DNA]</scope>
    <source>
        <strain evidence="3 4">Q22</strain>
    </source>
</reference>
<sequence length="387" mass="40459">MPTLAEQRDALLTQANAIVAAAKNDHDRPLTDAESADLSTLLDSVDALDERLAHVKRSDEIMRRLFGIGGDADPKAFDDRIRGDEGQLHLALTSPERRVAGTKLAQAMLQKSLTVTGETVSDVPVTGPIAQGQVPSSILDLLPLVRHAGPVFRYLRQTTRTFAAAVVAPGAVKPESSVGVTSVDGGLQVIAHVAGGINVYDVLDAPSLARWLSDEMLYGLGRAVEQEILLGDGTAGHLTGILNTSGIQTQAAGPDVVTTIRSAITKVQSLGYSPGAVILNPADWEAAETLRATSGVFDFAPGAPVDAAAQRLWGVPVALSPTITAGVAAVLDPGVVGVDVDTQGMRLQWSEANADDFTRNLLTIRAEGRFGVSVYQPSGVVMATLPA</sequence>
<gene>
    <name evidence="3" type="ORF">GJR97_16575</name>
</gene>
<keyword evidence="4" id="KW-1185">Reference proteome</keyword>
<dbReference type="NCBIfam" id="TIGR01554">
    <property type="entry name" value="major_cap_HK97"/>
    <property type="match status" value="1"/>
</dbReference>